<keyword evidence="1" id="KW-1133">Transmembrane helix</keyword>
<reference evidence="2 3" key="1">
    <citation type="journal article" date="2010" name="DNA Res.">
        <title>Genome sequence of Kitasatospora setae NBRC 14216T: an evolutionary snapshot of the family Streptomycetaceae.</title>
        <authorList>
            <person name="Ichikawa N."/>
            <person name="Oguchi A."/>
            <person name="Ikeda H."/>
            <person name="Ishikawa J."/>
            <person name="Kitani S."/>
            <person name="Watanabe Y."/>
            <person name="Nakamura S."/>
            <person name="Katano Y."/>
            <person name="Kishi E."/>
            <person name="Sasagawa M."/>
            <person name="Ankai A."/>
            <person name="Fukui S."/>
            <person name="Hashimoto Y."/>
            <person name="Kamata S."/>
            <person name="Otoguro M."/>
            <person name="Tanikawa S."/>
            <person name="Nihira T."/>
            <person name="Horinouchi S."/>
            <person name="Ohnishi Y."/>
            <person name="Hayakawa M."/>
            <person name="Kuzuyama T."/>
            <person name="Arisawa A."/>
            <person name="Nomoto F."/>
            <person name="Miura H."/>
            <person name="Takahashi Y."/>
            <person name="Fujita N."/>
        </authorList>
    </citation>
    <scope>NUCLEOTIDE SEQUENCE [LARGE SCALE GENOMIC DNA]</scope>
    <source>
        <strain evidence="3">ATCC 33774 / DSM 43861 / JCM 3304 / KCC A-0304 / NBRC 14216 / KM-6054</strain>
    </source>
</reference>
<dbReference type="HOGENOM" id="CLU_095244_2_0_11"/>
<dbReference type="STRING" id="452652.KSE_47840"/>
<dbReference type="EMBL" id="AP010968">
    <property type="protein sequence ID" value="BAJ30564.1"/>
    <property type="molecule type" value="Genomic_DNA"/>
</dbReference>
<organism evidence="2 3">
    <name type="scientific">Kitasatospora setae (strain ATCC 33774 / DSM 43861 / JCM 3304 / KCC A-0304 / NBRC 14216 / KM-6054)</name>
    <name type="common">Streptomyces setae</name>
    <dbReference type="NCBI Taxonomy" id="452652"/>
    <lineage>
        <taxon>Bacteria</taxon>
        <taxon>Bacillati</taxon>
        <taxon>Actinomycetota</taxon>
        <taxon>Actinomycetes</taxon>
        <taxon>Kitasatosporales</taxon>
        <taxon>Streptomycetaceae</taxon>
        <taxon>Kitasatospora</taxon>
    </lineage>
</organism>
<evidence type="ECO:0000313" key="3">
    <source>
        <dbReference type="Proteomes" id="UP000007076"/>
    </source>
</evidence>
<proteinExistence type="predicted"/>
<dbReference type="PATRIC" id="fig|452652.3.peg.4769"/>
<dbReference type="Pfam" id="PF14030">
    <property type="entry name" value="DUF4245"/>
    <property type="match status" value="1"/>
</dbReference>
<dbReference type="AlphaFoldDB" id="E4NGD4"/>
<keyword evidence="1" id="KW-0472">Membrane</keyword>
<keyword evidence="3" id="KW-1185">Reference proteome</keyword>
<dbReference type="eggNOG" id="ENOG5033C4E">
    <property type="taxonomic scope" value="Bacteria"/>
</dbReference>
<gene>
    <name evidence="2" type="ordered locus">KSE_47840</name>
</gene>
<dbReference type="InterPro" id="IPR025339">
    <property type="entry name" value="DUF4245"/>
</dbReference>
<feature type="transmembrane region" description="Helical" evidence="1">
    <location>
        <begin position="12"/>
        <end position="34"/>
    </location>
</feature>
<sequence length="177" mass="18608">MAGNSSKRGRQTVRDMVLSMAAVGVVVVVAYFSIPNADGKGNGVHAVPYQVELASAKRAAPYPLLGPQQLPDGWKATSVSYSPNDKGHAAWHLGMNTASGQYAAVEQSNGKRDDVVAQNVPGAKPDGTVTVAGQEWERVQGDRYRALVRPAGDTGTTVLTGTASYEELARLAESLTP</sequence>
<dbReference type="Proteomes" id="UP000007076">
    <property type="component" value="Chromosome"/>
</dbReference>
<protein>
    <recommendedName>
        <fullName evidence="4">DUF4245 domain-containing protein</fullName>
    </recommendedName>
</protein>
<evidence type="ECO:0008006" key="4">
    <source>
        <dbReference type="Google" id="ProtNLM"/>
    </source>
</evidence>
<name>E4NGD4_KITSK</name>
<dbReference type="KEGG" id="ksk:KSE_47840"/>
<accession>E4NGD4</accession>
<dbReference type="RefSeq" id="WP_014137863.1">
    <property type="nucleotide sequence ID" value="NC_016109.1"/>
</dbReference>
<evidence type="ECO:0000256" key="1">
    <source>
        <dbReference type="SAM" id="Phobius"/>
    </source>
</evidence>
<keyword evidence="1" id="KW-0812">Transmembrane</keyword>
<evidence type="ECO:0000313" key="2">
    <source>
        <dbReference type="EMBL" id="BAJ30564.1"/>
    </source>
</evidence>